<keyword evidence="1" id="KW-0040">ANK repeat</keyword>
<gene>
    <name evidence="5" type="ORF">RUM44_010700</name>
</gene>
<evidence type="ECO:0000256" key="1">
    <source>
        <dbReference type="PROSITE-ProRule" id="PRU00023"/>
    </source>
</evidence>
<dbReference type="PANTHER" id="PTHR21437:SF1">
    <property type="entry name" value="WIDE AWAKE"/>
    <property type="match status" value="1"/>
</dbReference>
<feature type="domain" description="Fibronectin type-III" evidence="4">
    <location>
        <begin position="298"/>
        <end position="397"/>
    </location>
</feature>
<dbReference type="Proteomes" id="UP001359485">
    <property type="component" value="Unassembled WGS sequence"/>
</dbReference>
<dbReference type="PROSITE" id="PS50200">
    <property type="entry name" value="RA"/>
    <property type="match status" value="1"/>
</dbReference>
<dbReference type="InterPro" id="IPR000159">
    <property type="entry name" value="RA_dom"/>
</dbReference>
<dbReference type="InterPro" id="IPR036116">
    <property type="entry name" value="FN3_sf"/>
</dbReference>
<comment type="caution">
    <text evidence="5">The sequence shown here is derived from an EMBL/GenBank/DDBJ whole genome shotgun (WGS) entry which is preliminary data.</text>
</comment>
<dbReference type="SMART" id="SM00248">
    <property type="entry name" value="ANK"/>
    <property type="match status" value="2"/>
</dbReference>
<name>A0ABR1AMY8_POLSC</name>
<reference evidence="5 6" key="1">
    <citation type="submission" date="2023-09" db="EMBL/GenBank/DDBJ databases">
        <title>Genomes of two closely related lineages of the louse Polyplax serrata with different host specificities.</title>
        <authorList>
            <person name="Martinu J."/>
            <person name="Tarabai H."/>
            <person name="Stefka J."/>
            <person name="Hypsa V."/>
        </authorList>
    </citation>
    <scope>NUCLEOTIDE SEQUENCE [LARGE SCALE GENOMIC DNA]</scope>
    <source>
        <strain evidence="5">98ZLc_SE</strain>
    </source>
</reference>
<feature type="compositionally biased region" description="Low complexity" evidence="2">
    <location>
        <begin position="1119"/>
        <end position="1134"/>
    </location>
</feature>
<evidence type="ECO:0000313" key="6">
    <source>
        <dbReference type="Proteomes" id="UP001359485"/>
    </source>
</evidence>
<evidence type="ECO:0000259" key="4">
    <source>
        <dbReference type="PROSITE" id="PS50853"/>
    </source>
</evidence>
<dbReference type="InterPro" id="IPR002110">
    <property type="entry name" value="Ankyrin_rpt"/>
</dbReference>
<dbReference type="CDD" id="cd17117">
    <property type="entry name" value="RA_ANKFN1_like"/>
    <property type="match status" value="1"/>
</dbReference>
<dbReference type="InterPro" id="IPR036770">
    <property type="entry name" value="Ankyrin_rpt-contain_sf"/>
</dbReference>
<dbReference type="InterPro" id="IPR039269">
    <property type="entry name" value="ANKFN1"/>
</dbReference>
<feature type="domain" description="Ras-associating" evidence="3">
    <location>
        <begin position="1431"/>
        <end position="1532"/>
    </location>
</feature>
<evidence type="ECO:0000256" key="2">
    <source>
        <dbReference type="SAM" id="MobiDB-lite"/>
    </source>
</evidence>
<dbReference type="InterPro" id="IPR003961">
    <property type="entry name" value="FN3_dom"/>
</dbReference>
<dbReference type="SMART" id="SM00060">
    <property type="entry name" value="FN3"/>
    <property type="match status" value="1"/>
</dbReference>
<feature type="region of interest" description="Disordered" evidence="2">
    <location>
        <begin position="1107"/>
        <end position="1136"/>
    </location>
</feature>
<dbReference type="CDD" id="cd00063">
    <property type="entry name" value="FN3"/>
    <property type="match status" value="1"/>
</dbReference>
<dbReference type="Gene3D" id="1.25.40.20">
    <property type="entry name" value="Ankyrin repeat-containing domain"/>
    <property type="match status" value="1"/>
</dbReference>
<dbReference type="PROSITE" id="PS50853">
    <property type="entry name" value="FN3"/>
    <property type="match status" value="1"/>
</dbReference>
<dbReference type="PROSITE" id="PS50297">
    <property type="entry name" value="ANK_REP_REGION"/>
    <property type="match status" value="1"/>
</dbReference>
<organism evidence="5 6">
    <name type="scientific">Polyplax serrata</name>
    <name type="common">Common mouse louse</name>
    <dbReference type="NCBI Taxonomy" id="468196"/>
    <lineage>
        <taxon>Eukaryota</taxon>
        <taxon>Metazoa</taxon>
        <taxon>Ecdysozoa</taxon>
        <taxon>Arthropoda</taxon>
        <taxon>Hexapoda</taxon>
        <taxon>Insecta</taxon>
        <taxon>Pterygota</taxon>
        <taxon>Neoptera</taxon>
        <taxon>Paraneoptera</taxon>
        <taxon>Psocodea</taxon>
        <taxon>Troctomorpha</taxon>
        <taxon>Phthiraptera</taxon>
        <taxon>Anoplura</taxon>
        <taxon>Polyplacidae</taxon>
        <taxon>Polyplax</taxon>
    </lineage>
</organism>
<dbReference type="InterPro" id="IPR013783">
    <property type="entry name" value="Ig-like_fold"/>
</dbReference>
<dbReference type="PROSITE" id="PS50088">
    <property type="entry name" value="ANK_REPEAT"/>
    <property type="match status" value="1"/>
</dbReference>
<evidence type="ECO:0000259" key="3">
    <source>
        <dbReference type="PROSITE" id="PS50200"/>
    </source>
</evidence>
<feature type="repeat" description="ANK" evidence="1">
    <location>
        <begin position="173"/>
        <end position="199"/>
    </location>
</feature>
<sequence length="1547" mass="171005">MKGSYRITGIEEDFHRITFIVLLYLPTRGAPLYDVEDVDEIQIAGSEDALLLDGRGMDFWVDGFKISNKKKVDKINKINIHLHVGFIQPKALLFFAVSKTRRWKVNAPVNNDNKFKMEEDFPIYRVNELFRPPPGTVIPKFSALFSAVENGHVDKARTILESSDLDVNCVNGDGFTPLDVAVLTNHKSLAKMLLAFGAQEGNHFQTPEKLENHLKNLSIEADRRVQELNGGGPGSPDHTITTNLNNNRASFSVVGHYPSSSAISCHGGSGESEKELLIWKRRSNGLKKMLVGFDQTRPPDMPFLVAVDVTGTNSVNVRYQSPEQQDASICTKYKVQWSENESFDILAGEKEITDVKCLECAIGDLIKGKRYWFRVACGNLKGYGKYKVSSPTSVVPSSWRDGQSREPRFSGTLQQLEEIFEGVKNLRPETASEIKDFFDQEKQGESLAVPRRTQKKKTIKQLFTVAGKFQKHLKRLGRIKCVNYAGVYLVCLFYHEDKILVTNEDFLPAIEVDETYPSSINNDLHWFMKVACTWSDVKCLKQDMEKNLTSTTTSHFRIKLLQAAQQMQSNLCTQDLGQLYYKPIRDAQGTLVFCSVNSLTNLKSISVLNLRWTPISKIQKKIVASEESNVGELLMASIQSQIAYHRMTNLKLSKGLYLGYLKMKSSVDLIQIIVPTKTPNVLPHCKIRNNPHVSSDEWDWLRRINSRHKSLENLQSQVKDIREADFLKGTEQQQMFVEQVAGTARKLFSYLDVSMDDAMLHRLYDFEVVDLNSDVSFLIIVPPVETSCSVPGQKDSLLDRGDLMSISLQVFEMIHLGTYQPDVISRYSRLSCILELDLILAQHSHREAFSSSEVQAAKDRLSRLQELQIQLNGVWKNVRWIMDLITFARDRSASAGSLQYSQKSTGNLQSNSTKTVGLQTSSLSTGISNCGMQTVTGVPMKHLLALTKKKEGSKKSPNRLVKSKCLKENHHQVKCEKRTLLQIPDSPKDPKILKSNVSRGSWPGPGVDSAGAFLDSSLSKSEQHLNVLGGGGGAEILDGSYRKFSDCSSEYLTREENELSVVGETHNYDRTGRRNSGREAMSSIGNRMLFSRSEDYLFLNQDLGSFKEPNERISNRNKTNATTGLTTTSVSATNSPLLPQRNLCNNALNRMNAGSSLSVTNTSGSLHSVSSDESTAAVVSLPVTTPFRSAMSSNTSTSAPVQHSASLMSLAKPIIPPNGGKGPSKNKIPVTLSLNSLTDMTNLKRPNNTSGLVTSGSILSGNCIPVNINQKPLKTGANLPETAILNQHISSSLPSFSKHSASSLPGLLPGVTPGNQRIQSPVKSPIKAVSPIDTVLSGASGMKRTSPAAYLTTSLPPDMDLLQHTGLTLDHSRSHSMSVGHKLLQTGTIKDGSSEGTISGFSSSGRDVFPEENNDVDAEDLEKGVKVPTLSSGVLQVYAAYETGLAAGTSLKLHVTPRTSAREVVDLVVKQLNMAVLLKGKDGPIYSAEKLKNFCLVAVIGARERCLRDDFKPLQLQNPWKKGRLYVRQKQDVLAAIEYSSRQTAFL</sequence>
<dbReference type="Gene3D" id="3.10.20.90">
    <property type="entry name" value="Phosphatidylinositol 3-kinase Catalytic Subunit, Chain A, domain 1"/>
    <property type="match status" value="1"/>
</dbReference>
<accession>A0ABR1AMY8</accession>
<keyword evidence="6" id="KW-1185">Reference proteome</keyword>
<dbReference type="Pfam" id="PF13637">
    <property type="entry name" value="Ank_4"/>
    <property type="match status" value="1"/>
</dbReference>
<dbReference type="Gene3D" id="2.60.40.10">
    <property type="entry name" value="Immunoglobulins"/>
    <property type="match status" value="1"/>
</dbReference>
<evidence type="ECO:0000313" key="5">
    <source>
        <dbReference type="EMBL" id="KAK6623844.1"/>
    </source>
</evidence>
<evidence type="ECO:0008006" key="7">
    <source>
        <dbReference type="Google" id="ProtNLM"/>
    </source>
</evidence>
<dbReference type="EMBL" id="JAWJWF010000046">
    <property type="protein sequence ID" value="KAK6623844.1"/>
    <property type="molecule type" value="Genomic_DNA"/>
</dbReference>
<dbReference type="PANTHER" id="PTHR21437">
    <property type="entry name" value="WIDE AWAKE"/>
    <property type="match status" value="1"/>
</dbReference>
<proteinExistence type="predicted"/>
<dbReference type="SUPFAM" id="SSF48403">
    <property type="entry name" value="Ankyrin repeat"/>
    <property type="match status" value="1"/>
</dbReference>
<protein>
    <recommendedName>
        <fullName evidence="7">Ankyrin repeat and fibronectin type-III domain-containing protein 1</fullName>
    </recommendedName>
</protein>
<dbReference type="SUPFAM" id="SSF49265">
    <property type="entry name" value="Fibronectin type III"/>
    <property type="match status" value="1"/>
</dbReference>
<dbReference type="SMART" id="SM00314">
    <property type="entry name" value="RA"/>
    <property type="match status" value="1"/>
</dbReference>